<dbReference type="EMBL" id="ML994648">
    <property type="protein sequence ID" value="KAF2182376.1"/>
    <property type="molecule type" value="Genomic_DNA"/>
</dbReference>
<dbReference type="AlphaFoldDB" id="A0A6A6DXG4"/>
<keyword evidence="2" id="KW-1185">Reference proteome</keyword>
<gene>
    <name evidence="1" type="ORF">K469DRAFT_232535</name>
</gene>
<protein>
    <submittedName>
        <fullName evidence="1">Uncharacterized protein</fullName>
    </submittedName>
</protein>
<dbReference type="Proteomes" id="UP000800200">
    <property type="component" value="Unassembled WGS sequence"/>
</dbReference>
<proteinExistence type="predicted"/>
<dbReference type="OrthoDB" id="4664297at2759"/>
<name>A0A6A6DXG4_9PEZI</name>
<evidence type="ECO:0000313" key="2">
    <source>
        <dbReference type="Proteomes" id="UP000800200"/>
    </source>
</evidence>
<evidence type="ECO:0000313" key="1">
    <source>
        <dbReference type="EMBL" id="KAF2182376.1"/>
    </source>
</evidence>
<reference evidence="1" key="1">
    <citation type="journal article" date="2020" name="Stud. Mycol.">
        <title>101 Dothideomycetes genomes: a test case for predicting lifestyles and emergence of pathogens.</title>
        <authorList>
            <person name="Haridas S."/>
            <person name="Albert R."/>
            <person name="Binder M."/>
            <person name="Bloem J."/>
            <person name="Labutti K."/>
            <person name="Salamov A."/>
            <person name="Andreopoulos B."/>
            <person name="Baker S."/>
            <person name="Barry K."/>
            <person name="Bills G."/>
            <person name="Bluhm B."/>
            <person name="Cannon C."/>
            <person name="Castanera R."/>
            <person name="Culley D."/>
            <person name="Daum C."/>
            <person name="Ezra D."/>
            <person name="Gonzalez J."/>
            <person name="Henrissat B."/>
            <person name="Kuo A."/>
            <person name="Liang C."/>
            <person name="Lipzen A."/>
            <person name="Lutzoni F."/>
            <person name="Magnuson J."/>
            <person name="Mondo S."/>
            <person name="Nolan M."/>
            <person name="Ohm R."/>
            <person name="Pangilinan J."/>
            <person name="Park H.-J."/>
            <person name="Ramirez L."/>
            <person name="Alfaro M."/>
            <person name="Sun H."/>
            <person name="Tritt A."/>
            <person name="Yoshinaga Y."/>
            <person name="Zwiers L.-H."/>
            <person name="Turgeon B."/>
            <person name="Goodwin S."/>
            <person name="Spatafora J."/>
            <person name="Crous P."/>
            <person name="Grigoriev I."/>
        </authorList>
    </citation>
    <scope>NUCLEOTIDE SEQUENCE</scope>
    <source>
        <strain evidence="1">CBS 207.26</strain>
    </source>
</reference>
<sequence>MHCAKQDTWASEVGVLVRFSSPWPFLGWAWLEWLKRTFLDLQVVMKPILLGITDLRDWGTQPPNDCHTPSQGVVVETRSLGLGPIQERHQRSRRKSRQEHQLLLSRYLPYPDFNGSQMRNCRSAYRASSLYVRHSHISR</sequence>
<accession>A0A6A6DXG4</accession>
<organism evidence="1 2">
    <name type="scientific">Zopfia rhizophila CBS 207.26</name>
    <dbReference type="NCBI Taxonomy" id="1314779"/>
    <lineage>
        <taxon>Eukaryota</taxon>
        <taxon>Fungi</taxon>
        <taxon>Dikarya</taxon>
        <taxon>Ascomycota</taxon>
        <taxon>Pezizomycotina</taxon>
        <taxon>Dothideomycetes</taxon>
        <taxon>Dothideomycetes incertae sedis</taxon>
        <taxon>Zopfiaceae</taxon>
        <taxon>Zopfia</taxon>
    </lineage>
</organism>